<evidence type="ECO:0000313" key="1">
    <source>
        <dbReference type="EMBL" id="GBN71125.1"/>
    </source>
</evidence>
<reference evidence="1 2" key="1">
    <citation type="journal article" date="2019" name="Sci. Rep.">
        <title>Orb-weaving spider Araneus ventricosus genome elucidates the spidroin gene catalogue.</title>
        <authorList>
            <person name="Kono N."/>
            <person name="Nakamura H."/>
            <person name="Ohtoshi R."/>
            <person name="Moran D.A.P."/>
            <person name="Shinohara A."/>
            <person name="Yoshida Y."/>
            <person name="Fujiwara M."/>
            <person name="Mori M."/>
            <person name="Tomita M."/>
            <person name="Arakawa K."/>
        </authorList>
    </citation>
    <scope>NUCLEOTIDE SEQUENCE [LARGE SCALE GENOMIC DNA]</scope>
</reference>
<keyword evidence="2" id="KW-1185">Reference proteome</keyword>
<sequence>MYSEVQSFLWIICKQLNGHWLFPASSAFKDHIACYLERDSDKNGLAVLDLEAELSFLAFDGSSVKSETFSGCVLKKGKSSPPLISKRDEIFMHKRDELLSRDTNSSLHHLECQRTLV</sequence>
<gene>
    <name evidence="1" type="ORF">AVEN_242866_1</name>
</gene>
<evidence type="ECO:0000313" key="2">
    <source>
        <dbReference type="Proteomes" id="UP000499080"/>
    </source>
</evidence>
<protein>
    <submittedName>
        <fullName evidence="1">Uncharacterized protein</fullName>
    </submittedName>
</protein>
<accession>A0A4Y2R8H7</accession>
<organism evidence="1 2">
    <name type="scientific">Araneus ventricosus</name>
    <name type="common">Orbweaver spider</name>
    <name type="synonym">Epeira ventricosa</name>
    <dbReference type="NCBI Taxonomy" id="182803"/>
    <lineage>
        <taxon>Eukaryota</taxon>
        <taxon>Metazoa</taxon>
        <taxon>Ecdysozoa</taxon>
        <taxon>Arthropoda</taxon>
        <taxon>Chelicerata</taxon>
        <taxon>Arachnida</taxon>
        <taxon>Araneae</taxon>
        <taxon>Araneomorphae</taxon>
        <taxon>Entelegynae</taxon>
        <taxon>Araneoidea</taxon>
        <taxon>Araneidae</taxon>
        <taxon>Araneus</taxon>
    </lineage>
</organism>
<comment type="caution">
    <text evidence="1">The sequence shown here is derived from an EMBL/GenBank/DDBJ whole genome shotgun (WGS) entry which is preliminary data.</text>
</comment>
<dbReference type="EMBL" id="BGPR01015919">
    <property type="protein sequence ID" value="GBN71125.1"/>
    <property type="molecule type" value="Genomic_DNA"/>
</dbReference>
<proteinExistence type="predicted"/>
<dbReference type="Proteomes" id="UP000499080">
    <property type="component" value="Unassembled WGS sequence"/>
</dbReference>
<name>A0A4Y2R8H7_ARAVE</name>
<dbReference type="AlphaFoldDB" id="A0A4Y2R8H7"/>